<feature type="transmembrane region" description="Helical" evidence="8">
    <location>
        <begin position="120"/>
        <end position="143"/>
    </location>
</feature>
<feature type="domain" description="ABC transmembrane type-1" evidence="9">
    <location>
        <begin position="85"/>
        <end position="292"/>
    </location>
</feature>
<keyword evidence="6 8" id="KW-1133">Transmembrane helix</keyword>
<keyword evidence="11" id="KW-1185">Reference proteome</keyword>
<dbReference type="InterPro" id="IPR035906">
    <property type="entry name" value="MetI-like_sf"/>
</dbReference>
<feature type="transmembrane region" description="Helical" evidence="8">
    <location>
        <begin position="419"/>
        <end position="441"/>
    </location>
</feature>
<dbReference type="InterPro" id="IPR000515">
    <property type="entry name" value="MetI-like"/>
</dbReference>
<feature type="transmembrane region" description="Helical" evidence="8">
    <location>
        <begin position="499"/>
        <end position="520"/>
    </location>
</feature>
<feature type="transmembrane region" description="Helical" evidence="8">
    <location>
        <begin position="163"/>
        <end position="192"/>
    </location>
</feature>
<name>A0A7K0CLD6_9ACTN</name>
<evidence type="ECO:0000256" key="4">
    <source>
        <dbReference type="ARBA" id="ARBA00022519"/>
    </source>
</evidence>
<dbReference type="PANTHER" id="PTHR43357">
    <property type="entry name" value="INNER MEMBRANE ABC TRANSPORTER PERMEASE PROTEIN YDCV"/>
    <property type="match status" value="1"/>
</dbReference>
<dbReference type="CDD" id="cd06261">
    <property type="entry name" value="TM_PBP2"/>
    <property type="match status" value="2"/>
</dbReference>
<evidence type="ECO:0000313" key="10">
    <source>
        <dbReference type="EMBL" id="MQY14309.1"/>
    </source>
</evidence>
<evidence type="ECO:0000256" key="6">
    <source>
        <dbReference type="ARBA" id="ARBA00022989"/>
    </source>
</evidence>
<sequence>MTQLAPSPPAPRLAPPPSAPRLTKVFRGRSVGELVIMLVAAALVIYLAVVPLVYLVIGTITDDNGAFSLDGFTRAYSDGRLWELIQNTLVFAGGATVFAVVCGTGLAYAVVRTDIPGRGLIFVAATVPLIIPGVLHTISWTFLGSPRNGLLNSWSESLFGIEPFNIFSMGGMIFVDGLHQTPLVFLLMYAAFRNMDPSFEESALMAGSKLPTVITRITLPLVKPALIGVIALTFVRAIEAFEVPAILGTPGGIRVFTSGIYNSLHLFPPDYAAAGALAMPVLAIAAIAMYFQSRLNKKAKNFQTVTGKGFRPRPLPLGGVKYALAPLMFLFFLVAVVFPVLMLLYVSTQKIYKGPSLDSLSHLTLSNYGEILSDGDIMQALRNSVVVGLTTATLVMLVMAVVSWITVRARPKGSGILESLTFLPIGVPSLVLGVSLLFVYLRVPIPIYGTLLILIVSYFTKYMPYGMRYASSAMIQVSGELEESAQTSGATWLQTFRRVLIPTILPGLLSGWIYVLVVSFREVASSLLLYTPGNEVLSVVIWQQWENGQLTLLSTLGIIMILVLCFFVGVSRFVGSRFGVKEDGFSEVKH</sequence>
<dbReference type="Pfam" id="PF00528">
    <property type="entry name" value="BPD_transp_1"/>
    <property type="match status" value="2"/>
</dbReference>
<dbReference type="RefSeq" id="WP_153454868.1">
    <property type="nucleotide sequence ID" value="NZ_WEGJ01000020.1"/>
</dbReference>
<feature type="transmembrane region" description="Helical" evidence="8">
    <location>
        <begin position="385"/>
        <end position="407"/>
    </location>
</feature>
<feature type="transmembrane region" description="Helical" evidence="8">
    <location>
        <begin position="34"/>
        <end position="57"/>
    </location>
</feature>
<dbReference type="SUPFAM" id="SSF161098">
    <property type="entry name" value="MetI-like"/>
    <property type="match status" value="2"/>
</dbReference>
<feature type="transmembrane region" description="Helical" evidence="8">
    <location>
        <begin position="447"/>
        <end position="465"/>
    </location>
</feature>
<protein>
    <recommendedName>
        <fullName evidence="9">ABC transmembrane type-1 domain-containing protein</fullName>
    </recommendedName>
</protein>
<dbReference type="PANTHER" id="PTHR43357:SF4">
    <property type="entry name" value="INNER MEMBRANE ABC TRANSPORTER PERMEASE PROTEIN YDCV"/>
    <property type="match status" value="1"/>
</dbReference>
<feature type="transmembrane region" description="Helical" evidence="8">
    <location>
        <begin position="271"/>
        <end position="291"/>
    </location>
</feature>
<dbReference type="EMBL" id="WEGJ01000020">
    <property type="protein sequence ID" value="MQY14309.1"/>
    <property type="molecule type" value="Genomic_DNA"/>
</dbReference>
<dbReference type="GO" id="GO:0005886">
    <property type="term" value="C:plasma membrane"/>
    <property type="evidence" value="ECO:0007669"/>
    <property type="project" value="UniProtKB-SubCell"/>
</dbReference>
<proteinExistence type="inferred from homology"/>
<evidence type="ECO:0000256" key="2">
    <source>
        <dbReference type="ARBA" id="ARBA00022448"/>
    </source>
</evidence>
<keyword evidence="4" id="KW-0997">Cell inner membrane</keyword>
<dbReference type="PROSITE" id="PS50928">
    <property type="entry name" value="ABC_TM1"/>
    <property type="match status" value="2"/>
</dbReference>
<gene>
    <name evidence="10" type="ORF">SRB5_44730</name>
</gene>
<feature type="transmembrane region" description="Helical" evidence="8">
    <location>
        <begin position="213"/>
        <end position="235"/>
    </location>
</feature>
<reference evidence="10 11" key="1">
    <citation type="submission" date="2019-10" db="EMBL/GenBank/DDBJ databases">
        <title>Streptomyces smaragdinus sp. nov. and Streptomyces fabii sp. nov., isolated from the gut of fungus growing-termite Macrotermes natalensis.</title>
        <authorList>
            <person name="Schwitalla J."/>
            <person name="Benndorf R."/>
            <person name="Martin K."/>
            <person name="De Beer W."/>
            <person name="Kaster A.-K."/>
            <person name="Vollmers J."/>
            <person name="Poulsen M."/>
            <person name="Beemelmanns C."/>
        </authorList>
    </citation>
    <scope>NUCLEOTIDE SEQUENCE [LARGE SCALE GENOMIC DNA]</scope>
    <source>
        <strain evidence="10 11">RB5</strain>
    </source>
</reference>
<keyword evidence="5 8" id="KW-0812">Transmembrane</keyword>
<feature type="transmembrane region" description="Helical" evidence="8">
    <location>
        <begin position="322"/>
        <end position="346"/>
    </location>
</feature>
<evidence type="ECO:0000256" key="1">
    <source>
        <dbReference type="ARBA" id="ARBA00004429"/>
    </source>
</evidence>
<evidence type="ECO:0000256" key="5">
    <source>
        <dbReference type="ARBA" id="ARBA00022692"/>
    </source>
</evidence>
<keyword evidence="2 8" id="KW-0813">Transport</keyword>
<dbReference type="OrthoDB" id="5100908at2"/>
<dbReference type="Proteomes" id="UP000466345">
    <property type="component" value="Unassembled WGS sequence"/>
</dbReference>
<dbReference type="Gene3D" id="1.10.3720.10">
    <property type="entry name" value="MetI-like"/>
    <property type="match status" value="2"/>
</dbReference>
<comment type="caution">
    <text evidence="10">The sequence shown here is derived from an EMBL/GenBank/DDBJ whole genome shotgun (WGS) entry which is preliminary data.</text>
</comment>
<feature type="domain" description="ABC transmembrane type-1" evidence="9">
    <location>
        <begin position="381"/>
        <end position="568"/>
    </location>
</feature>
<evidence type="ECO:0000256" key="8">
    <source>
        <dbReference type="RuleBase" id="RU363032"/>
    </source>
</evidence>
<keyword evidence="7 8" id="KW-0472">Membrane</keyword>
<feature type="transmembrane region" description="Helical" evidence="8">
    <location>
        <begin position="552"/>
        <end position="574"/>
    </location>
</feature>
<comment type="similarity">
    <text evidence="8">Belongs to the binding-protein-dependent transport system permease family.</text>
</comment>
<keyword evidence="3" id="KW-1003">Cell membrane</keyword>
<feature type="transmembrane region" description="Helical" evidence="8">
    <location>
        <begin position="89"/>
        <end position="111"/>
    </location>
</feature>
<evidence type="ECO:0000256" key="3">
    <source>
        <dbReference type="ARBA" id="ARBA00022475"/>
    </source>
</evidence>
<comment type="subcellular location">
    <subcellularLocation>
        <location evidence="1">Cell inner membrane</location>
        <topology evidence="1">Multi-pass membrane protein</topology>
    </subcellularLocation>
    <subcellularLocation>
        <location evidence="8">Cell membrane</location>
        <topology evidence="8">Multi-pass membrane protein</topology>
    </subcellularLocation>
</comment>
<evidence type="ECO:0000313" key="11">
    <source>
        <dbReference type="Proteomes" id="UP000466345"/>
    </source>
</evidence>
<accession>A0A7K0CLD6</accession>
<organism evidence="10 11">
    <name type="scientific">Streptomyces smaragdinus</name>
    <dbReference type="NCBI Taxonomy" id="2585196"/>
    <lineage>
        <taxon>Bacteria</taxon>
        <taxon>Bacillati</taxon>
        <taxon>Actinomycetota</taxon>
        <taxon>Actinomycetes</taxon>
        <taxon>Kitasatosporales</taxon>
        <taxon>Streptomycetaceae</taxon>
        <taxon>Streptomyces</taxon>
    </lineage>
</organism>
<evidence type="ECO:0000256" key="7">
    <source>
        <dbReference type="ARBA" id="ARBA00023136"/>
    </source>
</evidence>
<dbReference type="GO" id="GO:0055085">
    <property type="term" value="P:transmembrane transport"/>
    <property type="evidence" value="ECO:0007669"/>
    <property type="project" value="InterPro"/>
</dbReference>
<evidence type="ECO:0000259" key="9">
    <source>
        <dbReference type="PROSITE" id="PS50928"/>
    </source>
</evidence>
<dbReference type="AlphaFoldDB" id="A0A7K0CLD6"/>